<feature type="chain" id="PRO_5045122656" description="DUF1838 domain-containing protein" evidence="1">
    <location>
        <begin position="24"/>
        <end position="297"/>
    </location>
</feature>
<protein>
    <recommendedName>
        <fullName evidence="4">DUF1838 domain-containing protein</fullName>
    </recommendedName>
</protein>
<evidence type="ECO:0000256" key="1">
    <source>
        <dbReference type="SAM" id="SignalP"/>
    </source>
</evidence>
<dbReference type="RefSeq" id="WP_284368958.1">
    <property type="nucleotide sequence ID" value="NZ_BSNJ01000001.1"/>
</dbReference>
<reference evidence="2" key="2">
    <citation type="submission" date="2023-01" db="EMBL/GenBank/DDBJ databases">
        <title>Draft genome sequence of Algimonas porphyrae strain NBRC 108216.</title>
        <authorList>
            <person name="Sun Q."/>
            <person name="Mori K."/>
        </authorList>
    </citation>
    <scope>NUCLEOTIDE SEQUENCE</scope>
    <source>
        <strain evidence="2">NBRC 108216</strain>
    </source>
</reference>
<evidence type="ECO:0000313" key="2">
    <source>
        <dbReference type="EMBL" id="GLQ19201.1"/>
    </source>
</evidence>
<feature type="signal peptide" evidence="1">
    <location>
        <begin position="1"/>
        <end position="23"/>
    </location>
</feature>
<organism evidence="2 3">
    <name type="scientific">Algimonas porphyrae</name>
    <dbReference type="NCBI Taxonomy" id="1128113"/>
    <lineage>
        <taxon>Bacteria</taxon>
        <taxon>Pseudomonadati</taxon>
        <taxon>Pseudomonadota</taxon>
        <taxon>Alphaproteobacteria</taxon>
        <taxon>Maricaulales</taxon>
        <taxon>Robiginitomaculaceae</taxon>
        <taxon>Algimonas</taxon>
    </lineage>
</organism>
<keyword evidence="3" id="KW-1185">Reference proteome</keyword>
<comment type="caution">
    <text evidence="2">The sequence shown here is derived from an EMBL/GenBank/DDBJ whole genome shotgun (WGS) entry which is preliminary data.</text>
</comment>
<evidence type="ECO:0008006" key="4">
    <source>
        <dbReference type="Google" id="ProtNLM"/>
    </source>
</evidence>
<dbReference type="Proteomes" id="UP001161390">
    <property type="component" value="Unassembled WGS sequence"/>
</dbReference>
<sequence length="297" mass="33246">MHPFARPLALTAALLLTACATSAPDAPDWPDPASAEANGWTAERFDQWVETRAGAPDVIGDGEPVYWYSVGTLRAFPGGELLYRIEGYDISNARRVSATKAEQYSRKIYIYRDAMTNDVVRMVDGEPVDPIAYPYQFISYELRQPDDGSAYLETYVEQGKEPRVQRIGPGTDITVRQIGELSLYTAPLFLDFPLPDGSRYQTFENYDFIIPDEAEDGPASITFMRYGPLPDFAKSDGVRMGAMHMQTWRIDDYADVPQSLRDYIEADAPLYTAPPADLADIRRLQGRPADFVLESGE</sequence>
<keyword evidence="1" id="KW-0732">Signal</keyword>
<reference evidence="2" key="1">
    <citation type="journal article" date="2014" name="Int. J. Syst. Evol. Microbiol.">
        <title>Complete genome of a new Firmicutes species belonging to the dominant human colonic microbiota ('Ruminococcus bicirculans') reveals two chromosomes and a selective capacity to utilize plant glucans.</title>
        <authorList>
            <consortium name="NISC Comparative Sequencing Program"/>
            <person name="Wegmann U."/>
            <person name="Louis P."/>
            <person name="Goesmann A."/>
            <person name="Henrissat B."/>
            <person name="Duncan S.H."/>
            <person name="Flint H.J."/>
        </authorList>
    </citation>
    <scope>NUCLEOTIDE SEQUENCE</scope>
    <source>
        <strain evidence="2">NBRC 108216</strain>
    </source>
</reference>
<dbReference type="EMBL" id="BSNJ01000001">
    <property type="protein sequence ID" value="GLQ19201.1"/>
    <property type="molecule type" value="Genomic_DNA"/>
</dbReference>
<dbReference type="PROSITE" id="PS51257">
    <property type="entry name" value="PROKAR_LIPOPROTEIN"/>
    <property type="match status" value="1"/>
</dbReference>
<gene>
    <name evidence="2" type="ORF">GCM10007854_01560</name>
</gene>
<evidence type="ECO:0000313" key="3">
    <source>
        <dbReference type="Proteomes" id="UP001161390"/>
    </source>
</evidence>
<proteinExistence type="predicted"/>
<name>A0ABQ5UVL4_9PROT</name>
<accession>A0ABQ5UVL4</accession>